<name>A0ABR5IQH7_9ACTN</name>
<dbReference type="SUPFAM" id="SSF53474">
    <property type="entry name" value="alpha/beta-Hydrolases"/>
    <property type="match status" value="1"/>
</dbReference>
<dbReference type="Proteomes" id="UP000037020">
    <property type="component" value="Unassembled WGS sequence"/>
</dbReference>
<reference evidence="1 2" key="1">
    <citation type="submission" date="2015-07" db="EMBL/GenBank/DDBJ databases">
        <authorList>
            <person name="Ju K.-S."/>
            <person name="Doroghazi J.R."/>
            <person name="Metcalf W.W."/>
        </authorList>
    </citation>
    <scope>NUCLEOTIDE SEQUENCE [LARGE SCALE GENOMIC DNA]</scope>
    <source>
        <strain evidence="1 2">NRRL B-3589</strain>
    </source>
</reference>
<evidence type="ECO:0008006" key="3">
    <source>
        <dbReference type="Google" id="ProtNLM"/>
    </source>
</evidence>
<feature type="non-terminal residue" evidence="1">
    <location>
        <position position="76"/>
    </location>
</feature>
<keyword evidence="2" id="KW-1185">Reference proteome</keyword>
<dbReference type="Gene3D" id="3.40.50.1820">
    <property type="entry name" value="alpha/beta hydrolase"/>
    <property type="match status" value="1"/>
</dbReference>
<comment type="caution">
    <text evidence="1">The sequence shown here is derived from an EMBL/GenBank/DDBJ whole genome shotgun (WGS) entry which is preliminary data.</text>
</comment>
<protein>
    <recommendedName>
        <fullName evidence="3">AB hydrolase-1 domain-containing protein</fullName>
    </recommendedName>
</protein>
<sequence>YDTAGFRAQARYEAGLVKSCQRKYGEKLPYLRHFTSRNTARDMDLLRAVLGERKTSYFGVSYGTYLGAVYAKMFPG</sequence>
<accession>A0ABR5IQH7</accession>
<evidence type="ECO:0000313" key="1">
    <source>
        <dbReference type="EMBL" id="KOG30997.1"/>
    </source>
</evidence>
<gene>
    <name evidence="1" type="ORF">ADK38_48080</name>
</gene>
<proteinExistence type="predicted"/>
<feature type="non-terminal residue" evidence="1">
    <location>
        <position position="1"/>
    </location>
</feature>
<evidence type="ECO:0000313" key="2">
    <source>
        <dbReference type="Proteomes" id="UP000037020"/>
    </source>
</evidence>
<dbReference type="InterPro" id="IPR029058">
    <property type="entry name" value="AB_hydrolase_fold"/>
</dbReference>
<organism evidence="1 2">
    <name type="scientific">Streptomyces varsoviensis</name>
    <dbReference type="NCBI Taxonomy" id="67373"/>
    <lineage>
        <taxon>Bacteria</taxon>
        <taxon>Bacillati</taxon>
        <taxon>Actinomycetota</taxon>
        <taxon>Actinomycetes</taxon>
        <taxon>Kitasatosporales</taxon>
        <taxon>Streptomycetaceae</taxon>
        <taxon>Streptomyces</taxon>
    </lineage>
</organism>
<dbReference type="EMBL" id="LGUT01004845">
    <property type="protein sequence ID" value="KOG30997.1"/>
    <property type="molecule type" value="Genomic_DNA"/>
</dbReference>